<dbReference type="GO" id="GO:0003697">
    <property type="term" value="F:single-stranded DNA binding"/>
    <property type="evidence" value="ECO:0007669"/>
    <property type="project" value="InterPro"/>
</dbReference>
<evidence type="ECO:0000256" key="17">
    <source>
        <dbReference type="PROSITE-ProRule" id="PRU00175"/>
    </source>
</evidence>
<keyword evidence="7" id="KW-0479">Metal-binding</keyword>
<evidence type="ECO:0000256" key="16">
    <source>
        <dbReference type="ARBA" id="ARBA00082369"/>
    </source>
</evidence>
<keyword evidence="23" id="KW-1185">Reference proteome</keyword>
<dbReference type="PROSITE" id="PS00518">
    <property type="entry name" value="ZF_RING_1"/>
    <property type="match status" value="1"/>
</dbReference>
<dbReference type="CDD" id="cd16529">
    <property type="entry name" value="RING-HC_RAD18"/>
    <property type="match status" value="1"/>
</dbReference>
<organism evidence="22 23">
    <name type="scientific">Cardiocondyla obscurior</name>
    <dbReference type="NCBI Taxonomy" id="286306"/>
    <lineage>
        <taxon>Eukaryota</taxon>
        <taxon>Metazoa</taxon>
        <taxon>Ecdysozoa</taxon>
        <taxon>Arthropoda</taxon>
        <taxon>Hexapoda</taxon>
        <taxon>Insecta</taxon>
        <taxon>Pterygota</taxon>
        <taxon>Neoptera</taxon>
        <taxon>Endopterygota</taxon>
        <taxon>Hymenoptera</taxon>
        <taxon>Apocrita</taxon>
        <taxon>Aculeata</taxon>
        <taxon>Formicoidea</taxon>
        <taxon>Formicidae</taxon>
        <taxon>Myrmicinae</taxon>
        <taxon>Cardiocondyla</taxon>
    </lineage>
</organism>
<dbReference type="GO" id="GO:0006513">
    <property type="term" value="P:protein monoubiquitination"/>
    <property type="evidence" value="ECO:0007669"/>
    <property type="project" value="InterPro"/>
</dbReference>
<evidence type="ECO:0000256" key="15">
    <source>
        <dbReference type="ARBA" id="ARBA00031783"/>
    </source>
</evidence>
<keyword evidence="10" id="KW-0833">Ubl conjugation pathway</keyword>
<keyword evidence="11" id="KW-0862">Zinc</keyword>
<dbReference type="SMART" id="SM00513">
    <property type="entry name" value="SAP"/>
    <property type="match status" value="1"/>
</dbReference>
<evidence type="ECO:0000313" key="22">
    <source>
        <dbReference type="EMBL" id="KAL0115547.1"/>
    </source>
</evidence>
<dbReference type="InterPro" id="IPR003034">
    <property type="entry name" value="SAP_dom"/>
</dbReference>
<evidence type="ECO:0000256" key="8">
    <source>
        <dbReference type="ARBA" id="ARBA00022763"/>
    </source>
</evidence>
<comment type="catalytic activity">
    <reaction evidence="1">
        <text>S-ubiquitinyl-[E2 ubiquitin-conjugating enzyme]-L-cysteine + [acceptor protein]-L-lysine = [E2 ubiquitin-conjugating enzyme]-L-cysteine + N(6)-ubiquitinyl-[acceptor protein]-L-lysine.</text>
        <dbReference type="EC" id="2.3.2.27"/>
    </reaction>
</comment>
<gene>
    <name evidence="22" type="ORF">PUN28_010814</name>
</gene>
<evidence type="ECO:0000256" key="6">
    <source>
        <dbReference type="ARBA" id="ARBA00022679"/>
    </source>
</evidence>
<evidence type="ECO:0000256" key="4">
    <source>
        <dbReference type="ARBA" id="ARBA00009506"/>
    </source>
</evidence>
<keyword evidence="9 17" id="KW-0863">Zinc-finger</keyword>
<accession>A0AAW2FJE0</accession>
<dbReference type="Proteomes" id="UP001430953">
    <property type="component" value="Unassembled WGS sequence"/>
</dbReference>
<keyword evidence="6" id="KW-0808">Transferase</keyword>
<dbReference type="GO" id="GO:0008270">
    <property type="term" value="F:zinc ion binding"/>
    <property type="evidence" value="ECO:0007669"/>
    <property type="project" value="UniProtKB-KW"/>
</dbReference>
<evidence type="ECO:0000259" key="21">
    <source>
        <dbReference type="PROSITE" id="PS51908"/>
    </source>
</evidence>
<dbReference type="PROSITE" id="PS50800">
    <property type="entry name" value="SAP"/>
    <property type="match status" value="1"/>
</dbReference>
<name>A0AAW2FJE0_9HYME</name>
<comment type="caution">
    <text evidence="22">The sequence shown here is derived from an EMBL/GenBank/DDBJ whole genome shotgun (WGS) entry which is preliminary data.</text>
</comment>
<reference evidence="22 23" key="1">
    <citation type="submission" date="2023-03" db="EMBL/GenBank/DDBJ databases">
        <title>High recombination rates correlate with genetic variation in Cardiocondyla obscurior ants.</title>
        <authorList>
            <person name="Errbii M."/>
        </authorList>
    </citation>
    <scope>NUCLEOTIDE SEQUENCE [LARGE SCALE GENOMIC DNA]</scope>
    <source>
        <strain evidence="22">Alpha-2009</strain>
        <tissue evidence="22">Whole body</tissue>
    </source>
</reference>
<comment type="pathway">
    <text evidence="3">Protein modification; protein ubiquitination.</text>
</comment>
<dbReference type="GO" id="GO:0097505">
    <property type="term" value="C:Rad6-Rad18 complex"/>
    <property type="evidence" value="ECO:0007669"/>
    <property type="project" value="TreeGrafter"/>
</dbReference>
<evidence type="ECO:0000256" key="11">
    <source>
        <dbReference type="ARBA" id="ARBA00022833"/>
    </source>
</evidence>
<keyword evidence="13 18" id="KW-0234">DNA repair</keyword>
<keyword evidence="12" id="KW-0238">DNA-binding</keyword>
<dbReference type="InterPro" id="IPR013083">
    <property type="entry name" value="Znf_RING/FYVE/PHD"/>
</dbReference>
<evidence type="ECO:0000256" key="14">
    <source>
        <dbReference type="ARBA" id="ARBA00023242"/>
    </source>
</evidence>
<dbReference type="SMART" id="SM00734">
    <property type="entry name" value="ZnF_Rad18"/>
    <property type="match status" value="1"/>
</dbReference>
<dbReference type="PROSITE" id="PS51908">
    <property type="entry name" value="ZF_UBZ4"/>
    <property type="match status" value="1"/>
</dbReference>
<evidence type="ECO:0000313" key="23">
    <source>
        <dbReference type="Proteomes" id="UP001430953"/>
    </source>
</evidence>
<feature type="domain" description="RING-type" evidence="19">
    <location>
        <begin position="18"/>
        <end position="56"/>
    </location>
</feature>
<comment type="similarity">
    <text evidence="4">Belongs to the RAD18 family.</text>
</comment>
<dbReference type="PROSITE" id="PS50089">
    <property type="entry name" value="ZF_RING_2"/>
    <property type="match status" value="1"/>
</dbReference>
<evidence type="ECO:0000259" key="20">
    <source>
        <dbReference type="PROSITE" id="PS50800"/>
    </source>
</evidence>
<dbReference type="SUPFAM" id="SSF57850">
    <property type="entry name" value="RING/U-box"/>
    <property type="match status" value="1"/>
</dbReference>
<evidence type="ECO:0000256" key="1">
    <source>
        <dbReference type="ARBA" id="ARBA00000900"/>
    </source>
</evidence>
<evidence type="ECO:0000259" key="19">
    <source>
        <dbReference type="PROSITE" id="PS50089"/>
    </source>
</evidence>
<dbReference type="InterPro" id="IPR006642">
    <property type="entry name" value="Rad18_UBZ4"/>
</dbReference>
<evidence type="ECO:0000256" key="12">
    <source>
        <dbReference type="ARBA" id="ARBA00023125"/>
    </source>
</evidence>
<protein>
    <recommendedName>
        <fullName evidence="5">RING-type E3 ubiquitin transferase</fullName>
        <ecNumber evidence="5">2.3.2.27</ecNumber>
    </recommendedName>
    <alternativeName>
        <fullName evidence="15 16">RING-type E3 ubiquitin transferase RAD18</fullName>
    </alternativeName>
</protein>
<evidence type="ECO:0000256" key="9">
    <source>
        <dbReference type="ARBA" id="ARBA00022771"/>
    </source>
</evidence>
<dbReference type="Pfam" id="PF02037">
    <property type="entry name" value="SAP"/>
    <property type="match status" value="1"/>
</dbReference>
<dbReference type="EC" id="2.3.2.27" evidence="5"/>
<dbReference type="InterPro" id="IPR039577">
    <property type="entry name" value="Rad18"/>
</dbReference>
<feature type="domain" description="UBZ4-type" evidence="21">
    <location>
        <begin position="181"/>
        <end position="208"/>
    </location>
</feature>
<dbReference type="FunFam" id="3.30.160.60:FF:000331">
    <property type="entry name" value="E3 ubiquitin-protein ligase RAD18"/>
    <property type="match status" value="1"/>
</dbReference>
<dbReference type="SMART" id="SM00184">
    <property type="entry name" value="RING"/>
    <property type="match status" value="1"/>
</dbReference>
<dbReference type="FunFam" id="3.30.40.10:FF:000172">
    <property type="entry name" value="E3 ubiquitin-protein ligase RAD18"/>
    <property type="match status" value="1"/>
</dbReference>
<evidence type="ECO:0000256" key="13">
    <source>
        <dbReference type="ARBA" id="ARBA00023204"/>
    </source>
</evidence>
<comment type="subcellular location">
    <subcellularLocation>
        <location evidence="2">Nucleus</location>
    </subcellularLocation>
</comment>
<dbReference type="Pfam" id="PF13923">
    <property type="entry name" value="zf-C3HC4_2"/>
    <property type="match status" value="1"/>
</dbReference>
<dbReference type="Gene3D" id="3.30.160.60">
    <property type="entry name" value="Classic Zinc Finger"/>
    <property type="match status" value="1"/>
</dbReference>
<dbReference type="AlphaFoldDB" id="A0AAW2FJE0"/>
<evidence type="ECO:0000256" key="2">
    <source>
        <dbReference type="ARBA" id="ARBA00004123"/>
    </source>
</evidence>
<dbReference type="Gene3D" id="3.30.40.10">
    <property type="entry name" value="Zinc/RING finger domain, C3HC4 (zinc finger)"/>
    <property type="match status" value="1"/>
</dbReference>
<sequence length="683" mass="78700">MCSTEYMELKHIDKLLQCGICYEYMDTSVITSCSHSYCSLCIRKYLHYKTQCPTCSEETFEKDLRKNKLLDEIIIHYLNFKEKYDKKVYHEKLLSAKNADSESACFLNDFECKKEQDVPDAIAVSHKTLNSPTLSIGNTTPCGRKDYQQDVSTPSTSTDLRIPLIFTPKSKKGFRKENCYLVTCPVCKVEVPENNINRHLDDCLKRDSINNQPKKSEPKRKPLPKLVLSLMKDNVIRKKLKELGLSSQGDRKALENRLQRYTVLYNAECDKTYPRPVLELIKQCEEEENLEKKVPKPSNRLNVNRNTEHNIIEQQRKKYLATNKDCFDQLIAKIKHDNSSPKISVKRNILNRKNSNVLHNDCGTENDSTVKNNQKTEFLPLSSTNYIEDSDSNTSCPLQTYFCENPTNFLAVELGSSFNDSTDQCVINHDISNNVHKTSYDAFNFTLKIEKAEKASDNTVIHEEVKQCNILENEIDTASERNVSADTKMGKKNEENKIFKRNGNSTKSRSTNCAAYSESKNRWAQDLGNQDVVLFEDILNSVEDSDNTDIQEDYVLMFIENSKQLNKTMENYVSSNEKFEKENMKVLNKDLTTRTLRKRERGMVFALSDEESIADGRINIKKLSRNGLSEANGFNNGNLDEIVRDEENLQSEKEESPIIRTNNIRNFMRKSLRLRNKKISNVS</sequence>
<dbReference type="InterPro" id="IPR017907">
    <property type="entry name" value="Znf_RING_CS"/>
</dbReference>
<dbReference type="GO" id="GO:0006301">
    <property type="term" value="P:DNA damage tolerance"/>
    <property type="evidence" value="ECO:0007669"/>
    <property type="project" value="InterPro"/>
</dbReference>
<dbReference type="PANTHER" id="PTHR14134:SF2">
    <property type="entry name" value="E3 UBIQUITIN-PROTEIN LIGASE RAD18"/>
    <property type="match status" value="1"/>
</dbReference>
<evidence type="ECO:0000256" key="7">
    <source>
        <dbReference type="ARBA" id="ARBA00022723"/>
    </source>
</evidence>
<keyword evidence="14" id="KW-0539">Nucleus</keyword>
<keyword evidence="8 18" id="KW-0227">DNA damage</keyword>
<evidence type="ECO:0000256" key="10">
    <source>
        <dbReference type="ARBA" id="ARBA00022786"/>
    </source>
</evidence>
<evidence type="ECO:0000256" key="18">
    <source>
        <dbReference type="PROSITE-ProRule" id="PRU01256"/>
    </source>
</evidence>
<dbReference type="GO" id="GO:0006281">
    <property type="term" value="P:DNA repair"/>
    <property type="evidence" value="ECO:0007669"/>
    <property type="project" value="UniProtKB-KW"/>
</dbReference>
<dbReference type="EMBL" id="JADYXP020000010">
    <property type="protein sequence ID" value="KAL0115547.1"/>
    <property type="molecule type" value="Genomic_DNA"/>
</dbReference>
<dbReference type="GO" id="GO:0061630">
    <property type="term" value="F:ubiquitin protein ligase activity"/>
    <property type="evidence" value="ECO:0007669"/>
    <property type="project" value="UniProtKB-EC"/>
</dbReference>
<evidence type="ECO:0000256" key="3">
    <source>
        <dbReference type="ARBA" id="ARBA00004906"/>
    </source>
</evidence>
<proteinExistence type="inferred from homology"/>
<evidence type="ECO:0000256" key="5">
    <source>
        <dbReference type="ARBA" id="ARBA00012483"/>
    </source>
</evidence>
<dbReference type="InterPro" id="IPR001841">
    <property type="entry name" value="Znf_RING"/>
</dbReference>
<dbReference type="GO" id="GO:0005634">
    <property type="term" value="C:nucleus"/>
    <property type="evidence" value="ECO:0007669"/>
    <property type="project" value="UniProtKB-SubCell"/>
</dbReference>
<dbReference type="PANTHER" id="PTHR14134">
    <property type="entry name" value="E3 UBIQUITIN-PROTEIN LIGASE RAD18"/>
    <property type="match status" value="1"/>
</dbReference>
<feature type="domain" description="SAP" evidence="20">
    <location>
        <begin position="228"/>
        <end position="262"/>
    </location>
</feature>